<feature type="region of interest" description="Disordered" evidence="5">
    <location>
        <begin position="1563"/>
        <end position="1611"/>
    </location>
</feature>
<dbReference type="SUPFAM" id="SSF51126">
    <property type="entry name" value="Pectin lyase-like"/>
    <property type="match status" value="1"/>
</dbReference>
<dbReference type="InterPro" id="IPR000421">
    <property type="entry name" value="FA58C"/>
</dbReference>
<feature type="region of interest" description="Disordered" evidence="5">
    <location>
        <begin position="537"/>
        <end position="560"/>
    </location>
</feature>
<dbReference type="PANTHER" id="PTHR48081:SF13">
    <property type="entry name" value="ALPHA_BETA HYDROLASE"/>
    <property type="match status" value="1"/>
</dbReference>
<dbReference type="Pfam" id="PF24517">
    <property type="entry name" value="CBM96"/>
    <property type="match status" value="1"/>
</dbReference>
<dbReference type="Pfam" id="PF13229">
    <property type="entry name" value="Beta_helix"/>
    <property type="match status" value="2"/>
</dbReference>
<dbReference type="CDD" id="cd00063">
    <property type="entry name" value="FN3"/>
    <property type="match status" value="1"/>
</dbReference>
<keyword evidence="3 6" id="KW-0732">Signal</keyword>
<dbReference type="RefSeq" id="WP_076324748.1">
    <property type="nucleotide sequence ID" value="NZ_MRTF01000008.1"/>
</dbReference>
<dbReference type="SUPFAM" id="SSF53474">
    <property type="entry name" value="alpha/beta-Hydrolases"/>
    <property type="match status" value="1"/>
</dbReference>
<dbReference type="STRING" id="1401.BK123_23270"/>
<dbReference type="SUPFAM" id="SSF49785">
    <property type="entry name" value="Galactose-binding domain-like"/>
    <property type="match status" value="1"/>
</dbReference>
<feature type="region of interest" description="Disordered" evidence="5">
    <location>
        <begin position="169"/>
        <end position="192"/>
    </location>
</feature>
<dbReference type="InterPro" id="IPR049492">
    <property type="entry name" value="BD-FAE-like_dom"/>
</dbReference>
<dbReference type="Pfam" id="PF20434">
    <property type="entry name" value="BD-FAE"/>
    <property type="match status" value="1"/>
</dbReference>
<evidence type="ECO:0000313" key="10">
    <source>
        <dbReference type="Proteomes" id="UP000187074"/>
    </source>
</evidence>
<dbReference type="Gene3D" id="2.60.120.260">
    <property type="entry name" value="Galactose-binding domain-like"/>
    <property type="match status" value="1"/>
</dbReference>
<dbReference type="InterPro" id="IPR003961">
    <property type="entry name" value="FN3_dom"/>
</dbReference>
<dbReference type="SUPFAM" id="SSF49265">
    <property type="entry name" value="Fibronectin type III"/>
    <property type="match status" value="1"/>
</dbReference>
<name>A0A1R1AX12_PAELA</name>
<dbReference type="InterPro" id="IPR055372">
    <property type="entry name" value="CBM96"/>
</dbReference>
<dbReference type="InterPro" id="IPR006626">
    <property type="entry name" value="PbH1"/>
</dbReference>
<dbReference type="InterPro" id="IPR011050">
    <property type="entry name" value="Pectin_lyase_fold/virulence"/>
</dbReference>
<feature type="compositionally biased region" description="Basic and acidic residues" evidence="5">
    <location>
        <begin position="1579"/>
        <end position="1599"/>
    </location>
</feature>
<dbReference type="Proteomes" id="UP000187074">
    <property type="component" value="Unassembled WGS sequence"/>
</dbReference>
<reference evidence="9 10" key="1">
    <citation type="submission" date="2016-11" db="EMBL/GenBank/DDBJ databases">
        <title>Paenibacillus species isolates.</title>
        <authorList>
            <person name="Beno S.M."/>
        </authorList>
    </citation>
    <scope>NUCLEOTIDE SEQUENCE [LARGE SCALE GENOMIC DNA]</scope>
    <source>
        <strain evidence="9 10">FSL F4-0100</strain>
    </source>
</reference>
<evidence type="ECO:0000259" key="7">
    <source>
        <dbReference type="PROSITE" id="PS50022"/>
    </source>
</evidence>
<dbReference type="Gene3D" id="2.60.40.10">
    <property type="entry name" value="Immunoglobulins"/>
    <property type="match status" value="1"/>
</dbReference>
<feature type="domain" description="Fibronectin type-III" evidence="8">
    <location>
        <begin position="753"/>
        <end position="840"/>
    </location>
</feature>
<evidence type="ECO:0000256" key="2">
    <source>
        <dbReference type="ARBA" id="ARBA00022525"/>
    </source>
</evidence>
<dbReference type="InterPro" id="IPR008979">
    <property type="entry name" value="Galactose-bd-like_sf"/>
</dbReference>
<dbReference type="SMART" id="SM00710">
    <property type="entry name" value="PbH1"/>
    <property type="match status" value="10"/>
</dbReference>
<evidence type="ECO:0000256" key="3">
    <source>
        <dbReference type="ARBA" id="ARBA00022729"/>
    </source>
</evidence>
<feature type="domain" description="F5/8 type C" evidence="7">
    <location>
        <begin position="833"/>
        <end position="971"/>
    </location>
</feature>
<dbReference type="OrthoDB" id="179999at2"/>
<dbReference type="Gene3D" id="2.160.20.10">
    <property type="entry name" value="Single-stranded right-handed beta-helix, Pectin lyase-like"/>
    <property type="match status" value="1"/>
</dbReference>
<dbReference type="GO" id="GO:0016787">
    <property type="term" value="F:hydrolase activity"/>
    <property type="evidence" value="ECO:0007669"/>
    <property type="project" value="UniProtKB-KW"/>
</dbReference>
<dbReference type="GO" id="GO:0005576">
    <property type="term" value="C:extracellular region"/>
    <property type="evidence" value="ECO:0007669"/>
    <property type="project" value="UniProtKB-SubCell"/>
</dbReference>
<dbReference type="InterPro" id="IPR029058">
    <property type="entry name" value="AB_hydrolase_fold"/>
</dbReference>
<dbReference type="Pfam" id="PF00041">
    <property type="entry name" value="fn3"/>
    <property type="match status" value="1"/>
</dbReference>
<dbReference type="SMART" id="SM00060">
    <property type="entry name" value="FN3"/>
    <property type="match status" value="1"/>
</dbReference>
<sequence>MKKTLNRISCLILCLLITISIMASPGQLPVVSAQSVSEFDLTDESVASDSDPLPEPEGPDIRFFSDNFDSDRYGTTGGVVIPLPWVQTGDGGSKAKTSVSGSAPSTPNLMKIDVTDSVYLPVNTTGYGNIKLSYYTRASSYVSGSIVAEWSGDDGATWSILEDFKLAPGTPEAPRSESNTMKTWTLPPEASSDPNVRIQFRVGDPMNANMYIDSVSLSGQAIPGIPPAVDPVPEPPPTETGPYPAPEGVTLYEDVLIGKAGDRDLFTSIAVPSTPPAEPMPVMIYIHGGGWNKGDRKNALGSICNYALKRGYIGVSLSYRLTPEAPYPAQIQDVKLAIRYLRAHAEQYHIDPSRIGVWGTSAGGHLASLLGTTGDLTIEDTVTLDTGDTVHLPDIEGAGGWPEYSTKVQAVVDWYGPADFTTDFADRYSSVTKLLGGHNALSVPIEARLVMPGTYATPDDPPFWIRHGDADATIPYTDSVTFADQLTSAGVPVVDFEIVPGQGHGFTGEAKSTADAEAWAFMDQHVKNLEVTTPILYKDGYTPPDPTDPTDPTDPSTGIPVEVGRLVPSDDALIDSSKPDTNINSATSTSLGLFSVSSGTTNKKVVYFKFDASTLSDPDYRYEFQVAAKKGTSNTDLELSLYGIENIAWNESELTWNNAPTNTLDPAAYVGSFTVKAENGGRPEVYSVDVTDYVRSRLANGSVSFLLADANQTGVSVNIYTKEANGSSNPRPALVVSELVDSSQDNTPPSWPDGSRLSISSIGEDYVHLEWPRAEDNKLVAKYNIYQNDVKVTELSSDITRYEMEGLSPHTEYSYKVEAVDAAGNVSRVPLTLSVTTLSAPLAPWPVASVTASGSDGNIEDNTLDQNLYTRWSAAGDGPWIMFDLGEARDIGYLGIAFYKGDARATEIDIETSDDGVTWSPLFNGSSSGTTTAMQPFDVPDTSARYVKLIGRGNSDGSVYTSLTEVHIYPPFANGDTPVAIIPDFVPQPPEGTVPFTAPGMKNADGSDHPVHQAFAATGRTLNVVDYGADPADNAADDRPAIQRAMDEALPGDEVFFPNGVYNLKSAPDGLTNLMLKSEVNLRGESQNGAILKTSLNKVRNSTMLRSAKQHDLTIYNLTLTSVWEGQYTTDHRINNPDAGGPDMMIIAANYGESPSYNITIDSVTIEKFSRMGVRIENSHDIVVRNTTFRNATDLGPGGAGYGVSIQGVPKVDRNGFANDTRWNLVEDSSFEGPYLRHGALIQYVAHNNVVRHNEFHQVRLDAIDLHGELEYFNEIHDNLITDMPYGGGIGIGNTGGTAPTNHSKSGPQNYIHDNTIRNARQGIVVSMGSPDTIIENNRIENTVDIPDAAGIHILNGPGTIIKGNTIRQNTAEHYWGILLEHDNGDTNAGGIGSGDPENVQILNNTITGNSNGIQLKAGQNIKLSSNTLDNIGENFTVAPGVTYTDLTAGLEYSTTAPTNRDVVAVLVSNRPFTVTNNSGSPTYKFTENGSFTFEYADENGNEGTMTATVSNIDKIAPVLKVTLSPSVLKAPNRKMVDIYADLESSDEGSGVASITLTSITVESAGGKGHGGDTSEIVNGKDKDTGNNNSKGKDKEGDRGPNIQDAEFGTYDTHFRLRAEKSERGRSRIYTVTYTVTDHAGNQSQAVGTVRVK</sequence>
<gene>
    <name evidence="9" type="ORF">BK123_23270</name>
</gene>
<dbReference type="PANTHER" id="PTHR48081">
    <property type="entry name" value="AB HYDROLASE SUPERFAMILY PROTEIN C4A8.06C"/>
    <property type="match status" value="1"/>
</dbReference>
<dbReference type="InterPro" id="IPR050300">
    <property type="entry name" value="GDXG_lipolytic_enzyme"/>
</dbReference>
<comment type="subcellular location">
    <subcellularLocation>
        <location evidence="1">Secreted</location>
    </subcellularLocation>
</comment>
<dbReference type="EMBL" id="MRTF01000008">
    <property type="protein sequence ID" value="OME90220.1"/>
    <property type="molecule type" value="Genomic_DNA"/>
</dbReference>
<evidence type="ECO:0000256" key="6">
    <source>
        <dbReference type="SAM" id="SignalP"/>
    </source>
</evidence>
<dbReference type="Pfam" id="PF00754">
    <property type="entry name" value="F5_F8_type_C"/>
    <property type="match status" value="1"/>
</dbReference>
<evidence type="ECO:0008006" key="11">
    <source>
        <dbReference type="Google" id="ProtNLM"/>
    </source>
</evidence>
<evidence type="ECO:0000256" key="5">
    <source>
        <dbReference type="SAM" id="MobiDB-lite"/>
    </source>
</evidence>
<dbReference type="PROSITE" id="PS50853">
    <property type="entry name" value="FN3"/>
    <property type="match status" value="1"/>
</dbReference>
<feature type="signal peptide" evidence="6">
    <location>
        <begin position="1"/>
        <end position="23"/>
    </location>
</feature>
<keyword evidence="2" id="KW-0964">Secreted</keyword>
<evidence type="ECO:0000256" key="4">
    <source>
        <dbReference type="ARBA" id="ARBA00022801"/>
    </source>
</evidence>
<dbReference type="NCBIfam" id="NF033679">
    <property type="entry name" value="DNRLRE_dom"/>
    <property type="match status" value="1"/>
</dbReference>
<dbReference type="InterPro" id="IPR039448">
    <property type="entry name" value="Beta_helix"/>
</dbReference>
<proteinExistence type="predicted"/>
<evidence type="ECO:0000313" key="9">
    <source>
        <dbReference type="EMBL" id="OME90220.1"/>
    </source>
</evidence>
<dbReference type="Gene3D" id="3.40.50.1820">
    <property type="entry name" value="alpha/beta hydrolase"/>
    <property type="match status" value="1"/>
</dbReference>
<protein>
    <recommendedName>
        <fullName evidence="11">DNRLRE domain-containing protein</fullName>
    </recommendedName>
</protein>
<dbReference type="InterPro" id="IPR013783">
    <property type="entry name" value="Ig-like_fold"/>
</dbReference>
<accession>A0A1R1AX12</accession>
<comment type="caution">
    <text evidence="9">The sequence shown here is derived from an EMBL/GenBank/DDBJ whole genome shotgun (WGS) entry which is preliminary data.</text>
</comment>
<keyword evidence="4" id="KW-0378">Hydrolase</keyword>
<feature type="chain" id="PRO_5038486030" description="DNRLRE domain-containing protein" evidence="6">
    <location>
        <begin position="24"/>
        <end position="1653"/>
    </location>
</feature>
<dbReference type="InterPro" id="IPR036116">
    <property type="entry name" value="FN3_sf"/>
</dbReference>
<dbReference type="PROSITE" id="PS50022">
    <property type="entry name" value="FA58C_3"/>
    <property type="match status" value="1"/>
</dbReference>
<evidence type="ECO:0000259" key="8">
    <source>
        <dbReference type="PROSITE" id="PS50853"/>
    </source>
</evidence>
<organism evidence="9 10">
    <name type="scientific">Paenibacillus lautus</name>
    <name type="common">Bacillus lautus</name>
    <dbReference type="NCBI Taxonomy" id="1401"/>
    <lineage>
        <taxon>Bacteria</taxon>
        <taxon>Bacillati</taxon>
        <taxon>Bacillota</taxon>
        <taxon>Bacilli</taxon>
        <taxon>Bacillales</taxon>
        <taxon>Paenibacillaceae</taxon>
        <taxon>Paenibacillus</taxon>
    </lineage>
</organism>
<evidence type="ECO:0000256" key="1">
    <source>
        <dbReference type="ARBA" id="ARBA00004613"/>
    </source>
</evidence>
<dbReference type="InterPro" id="IPR012334">
    <property type="entry name" value="Pectin_lyas_fold"/>
</dbReference>